<feature type="region of interest" description="Disordered" evidence="1">
    <location>
        <begin position="1200"/>
        <end position="1231"/>
    </location>
</feature>
<proteinExistence type="predicted"/>
<feature type="region of interest" description="Disordered" evidence="1">
    <location>
        <begin position="913"/>
        <end position="945"/>
    </location>
</feature>
<comment type="caution">
    <text evidence="5">The sequence shown here is derived from an EMBL/GenBank/DDBJ whole genome shotgun (WGS) entry which is preliminary data.</text>
</comment>
<keyword evidence="2" id="KW-0812">Transmembrane</keyword>
<feature type="region of interest" description="Disordered" evidence="1">
    <location>
        <begin position="1295"/>
        <end position="1372"/>
    </location>
</feature>
<evidence type="ECO:0000313" key="5">
    <source>
        <dbReference type="EMBL" id="GLI69213.1"/>
    </source>
</evidence>
<dbReference type="InterPro" id="IPR001054">
    <property type="entry name" value="A/G_cyclase"/>
</dbReference>
<sequence length="1982" mass="208566">MGTYAAYLAGGLILVTLVFASTSQALDGCNETKYVCISDFLKNVMQAFSTSNISIQDPSATYNALNTAYGNFSERCLGISNGVRRAVRLLTPTIGDNSQVQLEILSQGFTRATGYRLEYVLQTPARIEEEVQFQLQTNVSVYDGWLLDVPSSEAARRASGVAKLDALVAAAGQQELQDSDVHPFLSKYGAMYGEHRMAVVLSGFVPLLYWRRDVFAVAKLMAPPTTWEELLAVARLLNGTDMNGDGKPDAALCLQMDECIDASTILSNILASMTQYEGPSSGWLFRPEDLSPLASGPPLERTLELFRDLMRLDARGTKGCSFAHQAFFNGTCAMTIKLAQHFKIAELKHPELRGLVGTAPLPGSPTVWNRASNSWLTCGSETSLTSPCPYATWETRLVGLNQTTIATTRARSRSFLPVRPSVSIHTTSSPERLRGPVLGDDGSTGSSKSISGSLGRRTMSVVASQSPPPQLTAANDAAPQRMLVNRSPFLGMTALLGSIDARTPPDYAAAALSFFALVTSPEVSWAQFGTDSAVGPFRRQHLDDANVWRWLAFNYSREDLTAFLESTRQTLDHPNAALPLRLPGAATLRDVLYEAAQQILKDPNVSVAALATETRKELVAALDVGLPMEEVQRIYWETIGFKGTKPPPYSDESWFDSRSARIGVGLAVAVAGSMLLALAAVLWYRSRRVRRTLFGRALAPGSSAATSLVVTDIVDSTRLWETVSPAAMTRAVQLHHETLRSLLQLHKGYESATEGDAFILSFFSAADATAFALRAQAALLYQPWPDELFQHEPCRPQYALCQAPATDRPRAGITRLPRGAAHGLPSASNAGPEDSSNRVASGAGAGGIEEHFTSKWLAGSTSQLPLPSAKLKMMTTALSLPLKRRQRVLPGAGSGGLPTAATAVAALGPQNHSQPLLRQRGSSSSQLSFPHLPPAPPPVQPRDGFASHSLSQLLLNGSVRNGITGVGGGEPASTEVSTGRLGGGSSNRALQLRTASLRDSHKLRQLQLAGSRGRNISGSVGPYVSRTLTNVNALQGGDGALEGGPVTSTSSRVLTAGGAAPWLLIRDGNPSGATPAAPREAQQQRSGMVGDRSDDGSGTVVYSDTRSGVRPIERDVCQLHEQVMGLGSYGLDAGTRITKAYTAPVMAAATEAAAAADPLSAMAIAAEIAVAATQSSAVTEGYVWDVSSYEPDVGSIGFGMGDHGTRKNGEGGGGTGSCSGGGSDNRGGDGDGAAGVATAVAAVSSRLMDPAFTVSINARMARGPTVASVDGEVVSPAATAVATAEGPDSDTLSATFTGGWMKRAPPSAAKSSRAAMSMPLPRLGTQTTVGGTGDKDDDLDQLLRVRGSDIKSARGVESDPEPDLQLDTQGDPEPVLDLDLAVAQRNRGAKFCRFRASHGTGLAPVGLISEQVNLPQGVKEGLNTRACSGSLPGAGATSIAGTNIASGSGALTVSLGLMPYRRTSMPNNLAALMRSGTGGLTLGLDGVLHGLSGHGAQSGPGSPCSLGAGFIRSLPLAAYYQHLFRSCQPGAPGAVLVAGGLSVRMGVHSGVAITQVSYNRVAGRTQYSGAALETAKAVCDAAQGGMVLLSHSAFDQLALGRGGGASSGREPPHVVLYMGSHIIKPDPQPQDLYMAQSRELLARVAFLGPVRSSEQVEPGVLERPLGEVSMGVVRVVGLDTLMAWHKETTEEALALFQQVVVSIAMRRLGGHLVEAEPGKVVAVFGHPFDAVRWAAACEALLKEAEWSEALLSHELAEEVQGPVLLDSHMDAPVLMGDGELSRMLFRGLRIKGAVDCAKVKAELLPTTGQLNYRGNLIQNLQRIAAYVSTGQVVCTRRAWRGYERGLELASDVAGAADVVGACLGSHFVRGVGDKVELWSIRLEDFTYAASYYEDMNSAGTGGNSGAEDKYVDTVMAGRLKMLLPSPRHRSVVQNLAAHGVAAAALDGDAVGNRLGASLADTMAAQSRAWEMTGEELQNMLSE</sequence>
<dbReference type="PROSITE" id="PS50125">
    <property type="entry name" value="GUANYLATE_CYCLASE_2"/>
    <property type="match status" value="1"/>
</dbReference>
<feature type="compositionally biased region" description="Low complexity" evidence="1">
    <location>
        <begin position="913"/>
        <end position="930"/>
    </location>
</feature>
<dbReference type="InterPro" id="IPR029787">
    <property type="entry name" value="Nucleotide_cyclase"/>
</dbReference>
<reference evidence="5 6" key="1">
    <citation type="journal article" date="2023" name="IScience">
        <title>Expanded male sex-determining region conserved during the evolution of homothallism in the green alga Volvox.</title>
        <authorList>
            <person name="Yamamoto K."/>
            <person name="Matsuzaki R."/>
            <person name="Mahakham W."/>
            <person name="Heman W."/>
            <person name="Sekimoto H."/>
            <person name="Kawachi M."/>
            <person name="Minakuchi Y."/>
            <person name="Toyoda A."/>
            <person name="Nozaki H."/>
        </authorList>
    </citation>
    <scope>NUCLEOTIDE SEQUENCE [LARGE SCALE GENOMIC DNA]</scope>
    <source>
        <strain evidence="5 6">NIES-4468</strain>
    </source>
</reference>
<feature type="region of interest" description="Disordered" evidence="1">
    <location>
        <begin position="422"/>
        <end position="459"/>
    </location>
</feature>
<dbReference type="SUPFAM" id="SSF53850">
    <property type="entry name" value="Periplasmic binding protein-like II"/>
    <property type="match status" value="1"/>
</dbReference>
<evidence type="ECO:0000256" key="1">
    <source>
        <dbReference type="SAM" id="MobiDB-lite"/>
    </source>
</evidence>
<keyword evidence="6" id="KW-1185">Reference proteome</keyword>
<evidence type="ECO:0000256" key="2">
    <source>
        <dbReference type="SAM" id="Phobius"/>
    </source>
</evidence>
<dbReference type="Proteomes" id="UP001165090">
    <property type="component" value="Unassembled WGS sequence"/>
</dbReference>
<dbReference type="Pfam" id="PF00211">
    <property type="entry name" value="Guanylate_cyc"/>
    <property type="match status" value="1"/>
</dbReference>
<keyword evidence="3" id="KW-0732">Signal</keyword>
<gene>
    <name evidence="5" type="ORF">VaNZ11_013786</name>
</gene>
<dbReference type="SUPFAM" id="SSF55073">
    <property type="entry name" value="Nucleotide cyclase"/>
    <property type="match status" value="2"/>
</dbReference>
<evidence type="ECO:0000256" key="3">
    <source>
        <dbReference type="SAM" id="SignalP"/>
    </source>
</evidence>
<feature type="compositionally biased region" description="Pro residues" evidence="1">
    <location>
        <begin position="931"/>
        <end position="940"/>
    </location>
</feature>
<feature type="compositionally biased region" description="Gly residues" evidence="1">
    <location>
        <begin position="1210"/>
        <end position="1231"/>
    </location>
</feature>
<feature type="compositionally biased region" description="Low complexity" evidence="1">
    <location>
        <begin position="1301"/>
        <end position="1329"/>
    </location>
</feature>
<feature type="region of interest" description="Disordered" evidence="1">
    <location>
        <begin position="1067"/>
        <end position="1105"/>
    </location>
</feature>
<dbReference type="InterPro" id="IPR050697">
    <property type="entry name" value="Adenylyl/Guanylyl_Cyclase_3/4"/>
</dbReference>
<dbReference type="PANTHER" id="PTHR43081:SF1">
    <property type="entry name" value="ADENYLATE CYCLASE, TERMINAL-DIFFERENTIATION SPECIFIC"/>
    <property type="match status" value="1"/>
</dbReference>
<dbReference type="Gene3D" id="3.40.190.10">
    <property type="entry name" value="Periplasmic binding protein-like II"/>
    <property type="match status" value="2"/>
</dbReference>
<feature type="compositionally biased region" description="Low complexity" evidence="1">
    <location>
        <begin position="438"/>
        <end position="455"/>
    </location>
</feature>
<feature type="region of interest" description="Disordered" evidence="1">
    <location>
        <begin position="809"/>
        <end position="844"/>
    </location>
</feature>
<feature type="region of interest" description="Disordered" evidence="1">
    <location>
        <begin position="962"/>
        <end position="986"/>
    </location>
</feature>
<accession>A0ABQ5SH03</accession>
<feature type="chain" id="PRO_5046770832" description="Guanylate cyclase domain-containing protein" evidence="3">
    <location>
        <begin position="26"/>
        <end position="1982"/>
    </location>
</feature>
<keyword evidence="2" id="KW-1133">Transmembrane helix</keyword>
<feature type="signal peptide" evidence="3">
    <location>
        <begin position="1"/>
        <end position="25"/>
    </location>
</feature>
<evidence type="ECO:0000259" key="4">
    <source>
        <dbReference type="PROSITE" id="PS50125"/>
    </source>
</evidence>
<feature type="domain" description="Guanylate cyclase" evidence="4">
    <location>
        <begin position="707"/>
        <end position="759"/>
    </location>
</feature>
<feature type="compositionally biased region" description="Basic and acidic residues" evidence="1">
    <location>
        <begin position="1341"/>
        <end position="1357"/>
    </location>
</feature>
<organism evidence="5 6">
    <name type="scientific">Volvox africanus</name>
    <dbReference type="NCBI Taxonomy" id="51714"/>
    <lineage>
        <taxon>Eukaryota</taxon>
        <taxon>Viridiplantae</taxon>
        <taxon>Chlorophyta</taxon>
        <taxon>core chlorophytes</taxon>
        <taxon>Chlorophyceae</taxon>
        <taxon>CS clade</taxon>
        <taxon>Chlamydomonadales</taxon>
        <taxon>Volvocaceae</taxon>
        <taxon>Volvox</taxon>
    </lineage>
</organism>
<dbReference type="EMBL" id="BSDZ01000080">
    <property type="protein sequence ID" value="GLI69213.1"/>
    <property type="molecule type" value="Genomic_DNA"/>
</dbReference>
<feature type="transmembrane region" description="Helical" evidence="2">
    <location>
        <begin position="662"/>
        <end position="684"/>
    </location>
</feature>
<keyword evidence="2" id="KW-0472">Membrane</keyword>
<evidence type="ECO:0000313" key="6">
    <source>
        <dbReference type="Proteomes" id="UP001165090"/>
    </source>
</evidence>
<dbReference type="Gene3D" id="3.30.70.1230">
    <property type="entry name" value="Nucleotide cyclase"/>
    <property type="match status" value="3"/>
</dbReference>
<protein>
    <recommendedName>
        <fullName evidence="4">Guanylate cyclase domain-containing protein</fullName>
    </recommendedName>
</protein>
<name>A0ABQ5SH03_9CHLO</name>
<dbReference type="PANTHER" id="PTHR43081">
    <property type="entry name" value="ADENYLATE CYCLASE, TERMINAL-DIFFERENTIATION SPECIFIC-RELATED"/>
    <property type="match status" value="1"/>
</dbReference>